<gene>
    <name evidence="3" type="ORF">LC586_15785</name>
</gene>
<feature type="coiled-coil region" evidence="1">
    <location>
        <begin position="49"/>
        <end position="83"/>
    </location>
</feature>
<dbReference type="InterPro" id="IPR002145">
    <property type="entry name" value="CopG"/>
</dbReference>
<keyword evidence="4" id="KW-1185">Reference proteome</keyword>
<dbReference type="Gene3D" id="1.10.1220.10">
    <property type="entry name" value="Met repressor-like"/>
    <property type="match status" value="1"/>
</dbReference>
<name>A0ABS8IAA5_9NOSO</name>
<dbReference type="InterPro" id="IPR013321">
    <property type="entry name" value="Arc_rbn_hlx_hlx"/>
</dbReference>
<accession>A0ABS8IAA5</accession>
<evidence type="ECO:0000313" key="4">
    <source>
        <dbReference type="Proteomes" id="UP001199525"/>
    </source>
</evidence>
<dbReference type="InterPro" id="IPR010985">
    <property type="entry name" value="Ribbon_hlx_hlx"/>
</dbReference>
<dbReference type="Proteomes" id="UP001199525">
    <property type="component" value="Unassembled WGS sequence"/>
</dbReference>
<evidence type="ECO:0000313" key="3">
    <source>
        <dbReference type="EMBL" id="MCC5600644.1"/>
    </source>
</evidence>
<dbReference type="EMBL" id="JAIVFQ010000020">
    <property type="protein sequence ID" value="MCC5600644.1"/>
    <property type="molecule type" value="Genomic_DNA"/>
</dbReference>
<organism evidence="3 4">
    <name type="scientific">Nostoc favosum CHAB5714</name>
    <dbReference type="NCBI Taxonomy" id="2780399"/>
    <lineage>
        <taxon>Bacteria</taxon>
        <taxon>Bacillati</taxon>
        <taxon>Cyanobacteriota</taxon>
        <taxon>Cyanophyceae</taxon>
        <taxon>Nostocales</taxon>
        <taxon>Nostocaceae</taxon>
        <taxon>Nostoc</taxon>
        <taxon>Nostoc favosum</taxon>
    </lineage>
</organism>
<keyword evidence="1" id="KW-0175">Coiled coil</keyword>
<comment type="caution">
    <text evidence="3">The sequence shown here is derived from an EMBL/GenBank/DDBJ whole genome shotgun (WGS) entry which is preliminary data.</text>
</comment>
<feature type="domain" description="Ribbon-helix-helix protein CopG" evidence="2">
    <location>
        <begin position="8"/>
        <end position="47"/>
    </location>
</feature>
<sequence length="100" mass="11631">MSKIGKDKTISIRLSQTMLEALDARAILDDKDRTQVIREAIAQYLELPEDSVEDRVNLLEQGIEKLHEQVQLTEERTDLLEMQFSELSRLVTMFIGRQKK</sequence>
<protein>
    <submittedName>
        <fullName evidence="3">Ribbon-helix-helix domain-containing protein</fullName>
    </submittedName>
</protein>
<proteinExistence type="predicted"/>
<evidence type="ECO:0000259" key="2">
    <source>
        <dbReference type="Pfam" id="PF01402"/>
    </source>
</evidence>
<evidence type="ECO:0000256" key="1">
    <source>
        <dbReference type="SAM" id="Coils"/>
    </source>
</evidence>
<dbReference type="SUPFAM" id="SSF47598">
    <property type="entry name" value="Ribbon-helix-helix"/>
    <property type="match status" value="1"/>
</dbReference>
<reference evidence="3 4" key="1">
    <citation type="journal article" date="2021" name="Microorganisms">
        <title>Genome Evolution of Filamentous Cyanobacterium Nostoc Species: From Facultative Symbiosis to Free Living.</title>
        <authorList>
            <person name="Huo D."/>
            <person name="Li H."/>
            <person name="Cai F."/>
            <person name="Guo X."/>
            <person name="Qiao Z."/>
            <person name="Wang W."/>
            <person name="Yu G."/>
            <person name="Li R."/>
        </authorList>
    </citation>
    <scope>NUCLEOTIDE SEQUENCE [LARGE SCALE GENOMIC DNA]</scope>
    <source>
        <strain evidence="3 4">CHAB 5714</strain>
    </source>
</reference>
<dbReference type="Pfam" id="PF01402">
    <property type="entry name" value="RHH_1"/>
    <property type="match status" value="1"/>
</dbReference>